<dbReference type="GO" id="GO:0005506">
    <property type="term" value="F:iron ion binding"/>
    <property type="evidence" value="ECO:0007669"/>
    <property type="project" value="InterPro"/>
</dbReference>
<dbReference type="GO" id="GO:0016705">
    <property type="term" value="F:oxidoreductase activity, acting on paired donors, with incorporation or reduction of molecular oxygen"/>
    <property type="evidence" value="ECO:0007669"/>
    <property type="project" value="InterPro"/>
</dbReference>
<organism evidence="2 4">
    <name type="scientific">Rhizophagus clarus</name>
    <dbReference type="NCBI Taxonomy" id="94130"/>
    <lineage>
        <taxon>Eukaryota</taxon>
        <taxon>Fungi</taxon>
        <taxon>Fungi incertae sedis</taxon>
        <taxon>Mucoromycota</taxon>
        <taxon>Glomeromycotina</taxon>
        <taxon>Glomeromycetes</taxon>
        <taxon>Glomerales</taxon>
        <taxon>Glomeraceae</taxon>
        <taxon>Rhizophagus</taxon>
    </lineage>
</organism>
<keyword evidence="4" id="KW-1185">Reference proteome</keyword>
<evidence type="ECO:0000256" key="1">
    <source>
        <dbReference type="SAM" id="Phobius"/>
    </source>
</evidence>
<gene>
    <name evidence="3" type="ORF">RCL2_001710700</name>
    <name evidence="2" type="ORF">RclHR1_01880005</name>
</gene>
<dbReference type="AlphaFoldDB" id="A0A2Z6R1L8"/>
<dbReference type="GO" id="GO:0004497">
    <property type="term" value="F:monooxygenase activity"/>
    <property type="evidence" value="ECO:0007669"/>
    <property type="project" value="InterPro"/>
</dbReference>
<dbReference type="OrthoDB" id="2410436at2759"/>
<dbReference type="EMBL" id="BLAL01000194">
    <property type="protein sequence ID" value="GES90246.1"/>
    <property type="molecule type" value="Genomic_DNA"/>
</dbReference>
<feature type="transmembrane region" description="Helical" evidence="1">
    <location>
        <begin position="9"/>
        <end position="27"/>
    </location>
</feature>
<keyword evidence="1" id="KW-1133">Transmembrane helix</keyword>
<dbReference type="InterPro" id="IPR036396">
    <property type="entry name" value="Cyt_P450_sf"/>
</dbReference>
<evidence type="ECO:0000313" key="3">
    <source>
        <dbReference type="EMBL" id="GES90246.1"/>
    </source>
</evidence>
<dbReference type="Proteomes" id="UP000615446">
    <property type="component" value="Unassembled WGS sequence"/>
</dbReference>
<comment type="caution">
    <text evidence="2">The sequence shown here is derived from an EMBL/GenBank/DDBJ whole genome shotgun (WGS) entry which is preliminary data.</text>
</comment>
<evidence type="ECO:0000313" key="4">
    <source>
        <dbReference type="Proteomes" id="UP000247702"/>
    </source>
</evidence>
<dbReference type="EMBL" id="BEXD01000979">
    <property type="protein sequence ID" value="GBB91474.1"/>
    <property type="molecule type" value="Genomic_DNA"/>
</dbReference>
<dbReference type="SUPFAM" id="SSF48264">
    <property type="entry name" value="Cytochrome P450"/>
    <property type="match status" value="1"/>
</dbReference>
<accession>A0A2Z6R1L8</accession>
<dbReference type="Proteomes" id="UP000247702">
    <property type="component" value="Unassembled WGS sequence"/>
</dbReference>
<protein>
    <submittedName>
        <fullName evidence="3">Cytochrome P450</fullName>
    </submittedName>
</protein>
<dbReference type="GO" id="GO:0020037">
    <property type="term" value="F:heme binding"/>
    <property type="evidence" value="ECO:0007669"/>
    <property type="project" value="InterPro"/>
</dbReference>
<reference evidence="3" key="2">
    <citation type="submission" date="2019-10" db="EMBL/GenBank/DDBJ databases">
        <title>Conservation and host-specific expression of non-tandemly repeated heterogenous ribosome RNA gene in arbuscular mycorrhizal fungi.</title>
        <authorList>
            <person name="Maeda T."/>
            <person name="Kobayashi Y."/>
            <person name="Nakagawa T."/>
            <person name="Ezawa T."/>
            <person name="Yamaguchi K."/>
            <person name="Bino T."/>
            <person name="Nishimoto Y."/>
            <person name="Shigenobu S."/>
            <person name="Kawaguchi M."/>
        </authorList>
    </citation>
    <scope>NUCLEOTIDE SEQUENCE</scope>
    <source>
        <strain evidence="3">HR1</strain>
    </source>
</reference>
<keyword evidence="1" id="KW-0472">Membrane</keyword>
<sequence length="202" mass="23750">MTSKIFESVEYLSLIGITLFSYVTYYYSKYFNCINPLPRVIVLCRAEQVEKGLSATRNPFIMRKSGSNIHLMGKGLTFNHDHKSWKNNPHFFTQAILSPKFIHEATYLANKLSDELESYWKKLYFEENDKKITDFSIWSKQFTNDVKRSYTMAKYFNELNNHEKTERPPLLIAENVIFVHAIHKLILGTLLFQIVAHIENIK</sequence>
<reference evidence="2 4" key="1">
    <citation type="submission" date="2017-11" db="EMBL/GenBank/DDBJ databases">
        <title>The genome of Rhizophagus clarus HR1 reveals common genetic basis of auxotrophy among arbuscular mycorrhizal fungi.</title>
        <authorList>
            <person name="Kobayashi Y."/>
        </authorList>
    </citation>
    <scope>NUCLEOTIDE SEQUENCE [LARGE SCALE GENOMIC DNA]</scope>
    <source>
        <strain evidence="2 4">HR1</strain>
    </source>
</reference>
<proteinExistence type="predicted"/>
<dbReference type="Gene3D" id="1.10.630.10">
    <property type="entry name" value="Cytochrome P450"/>
    <property type="match status" value="1"/>
</dbReference>
<dbReference type="STRING" id="94130.A0A2Z6R1L8"/>
<keyword evidence="1" id="KW-0812">Transmembrane</keyword>
<name>A0A2Z6R1L8_9GLOM</name>
<evidence type="ECO:0000313" key="2">
    <source>
        <dbReference type="EMBL" id="GBB91474.1"/>
    </source>
</evidence>